<dbReference type="SMART" id="SM00015">
    <property type="entry name" value="IQ"/>
    <property type="match status" value="5"/>
</dbReference>
<dbReference type="PANTHER" id="PTHR22706">
    <property type="entry name" value="ASSEMBLY FACTOR FOR SPINDLE MICROTUBULES"/>
    <property type="match status" value="1"/>
</dbReference>
<gene>
    <name evidence="6" type="ORF">QR680_005931</name>
</gene>
<dbReference type="SUPFAM" id="SSF47576">
    <property type="entry name" value="Calponin-homology domain, CH-domain"/>
    <property type="match status" value="1"/>
</dbReference>
<feature type="region of interest" description="Disordered" evidence="5">
    <location>
        <begin position="538"/>
        <end position="557"/>
    </location>
</feature>
<dbReference type="Pfam" id="PF00612">
    <property type="entry name" value="IQ"/>
    <property type="match status" value="5"/>
</dbReference>
<evidence type="ECO:0000256" key="2">
    <source>
        <dbReference type="ARBA" id="ARBA00022490"/>
    </source>
</evidence>
<comment type="subcellular location">
    <subcellularLocation>
        <location evidence="1">Cytoplasm</location>
    </subcellularLocation>
</comment>
<dbReference type="InterPro" id="IPR051185">
    <property type="entry name" value="ASPM"/>
</dbReference>
<keyword evidence="7" id="KW-1185">Reference proteome</keyword>
<dbReference type="EMBL" id="JAUCMV010000003">
    <property type="protein sequence ID" value="KAK0411940.1"/>
    <property type="molecule type" value="Genomic_DNA"/>
</dbReference>
<evidence type="ECO:0000256" key="3">
    <source>
        <dbReference type="ARBA" id="ARBA00022737"/>
    </source>
</evidence>
<evidence type="ECO:0000313" key="6">
    <source>
        <dbReference type="EMBL" id="KAK0411940.1"/>
    </source>
</evidence>
<feature type="compositionally biased region" description="Polar residues" evidence="5">
    <location>
        <begin position="52"/>
        <end position="63"/>
    </location>
</feature>
<keyword evidence="3" id="KW-0677">Repeat</keyword>
<dbReference type="GO" id="GO:0000278">
    <property type="term" value="P:mitotic cell cycle"/>
    <property type="evidence" value="ECO:0007669"/>
    <property type="project" value="TreeGrafter"/>
</dbReference>
<comment type="caution">
    <text evidence="6">The sequence shown here is derived from an EMBL/GenBank/DDBJ whole genome shotgun (WGS) entry which is preliminary data.</text>
</comment>
<dbReference type="Proteomes" id="UP001175271">
    <property type="component" value="Unassembled WGS sequence"/>
</dbReference>
<dbReference type="GO" id="GO:0005737">
    <property type="term" value="C:cytoplasm"/>
    <property type="evidence" value="ECO:0007669"/>
    <property type="project" value="UniProtKB-SubCell"/>
</dbReference>
<dbReference type="Gene3D" id="1.10.418.10">
    <property type="entry name" value="Calponin-like domain"/>
    <property type="match status" value="1"/>
</dbReference>
<organism evidence="6 7">
    <name type="scientific">Steinernema hermaphroditum</name>
    <dbReference type="NCBI Taxonomy" id="289476"/>
    <lineage>
        <taxon>Eukaryota</taxon>
        <taxon>Metazoa</taxon>
        <taxon>Ecdysozoa</taxon>
        <taxon>Nematoda</taxon>
        <taxon>Chromadorea</taxon>
        <taxon>Rhabditida</taxon>
        <taxon>Tylenchina</taxon>
        <taxon>Panagrolaimomorpha</taxon>
        <taxon>Strongyloidoidea</taxon>
        <taxon>Steinernematidae</taxon>
        <taxon>Steinernema</taxon>
    </lineage>
</organism>
<dbReference type="GO" id="GO:0051295">
    <property type="term" value="P:establishment of meiotic spindle localization"/>
    <property type="evidence" value="ECO:0007669"/>
    <property type="project" value="TreeGrafter"/>
</dbReference>
<dbReference type="GO" id="GO:0000922">
    <property type="term" value="C:spindle pole"/>
    <property type="evidence" value="ECO:0007669"/>
    <property type="project" value="TreeGrafter"/>
</dbReference>
<dbReference type="InterPro" id="IPR000048">
    <property type="entry name" value="IQ_motif_EF-hand-BS"/>
</dbReference>
<dbReference type="PROSITE" id="PS50096">
    <property type="entry name" value="IQ"/>
    <property type="match status" value="5"/>
</dbReference>
<evidence type="ECO:0000256" key="5">
    <source>
        <dbReference type="SAM" id="MobiDB-lite"/>
    </source>
</evidence>
<keyword evidence="4" id="KW-0112">Calmodulin-binding</keyword>
<reference evidence="6" key="1">
    <citation type="submission" date="2023-06" db="EMBL/GenBank/DDBJ databases">
        <title>Genomic analysis of the entomopathogenic nematode Steinernema hermaphroditum.</title>
        <authorList>
            <person name="Schwarz E.M."/>
            <person name="Heppert J.K."/>
            <person name="Baniya A."/>
            <person name="Schwartz H.T."/>
            <person name="Tan C.-H."/>
            <person name="Antoshechkin I."/>
            <person name="Sternberg P.W."/>
            <person name="Goodrich-Blair H."/>
            <person name="Dillman A.R."/>
        </authorList>
    </citation>
    <scope>NUCLEOTIDE SEQUENCE</scope>
    <source>
        <strain evidence="6">PS9179</strain>
        <tissue evidence="6">Whole animal</tissue>
    </source>
</reference>
<accession>A0AA39HTR6</accession>
<dbReference type="GO" id="GO:0005516">
    <property type="term" value="F:calmodulin binding"/>
    <property type="evidence" value="ECO:0007669"/>
    <property type="project" value="UniProtKB-KW"/>
</dbReference>
<sequence length="907" mass="103145">MDPEQQEARKKELERRMNARSEALKAKRLLTPRKAKFDASETAQIFVDFTGSPESPSSPVTSYDTEDEHKKQFAASRRKELERRMNARSEALKTKRLSTPQKSRFDASETAQMFLDFSGAGESPSSPKSTVYDTEEEHKKQFAALSEWINHLVGTDFYDTSEVDALMAKTKTEATKFLRDMLISAGKPRGQPETRTKEEFNAEAIAKTRKLNFVRERASTMFTNSHLPSEINRLIQTDSISVRPDKKVFFDIGLQTEILQLFLSFHPIWLEIGLEIVTGRRLSAAPKNQFIAKTTRLIRTYIISDPSILDSKKYALGRTKSIITPEGQTMLHKHFMAKVCHFMVAVELMRSGNLVPQVKCLFLKNSSYKCFNDVFVMLSREVLAGSTNLPKLLKKIGFAPEFKQGFFEEYDYSVSGNFTKTLADGLTLGKVVEIVAGYEVDHVIKMLRNPGGDRLRKLGNLKVVLQMAESRGIDVRDVKPELIVACDVDTILEVLWRIISFYSVSKHPLHVVQKAAVTIQAAARGFLTRRRYAKEIASFRTQKPVSSPPEKPSDDRDKAATVIQAAARGFLVRRKYANEVVVHEKQTDAACIPECSPEEREKAAITIQTAVREFLAKKKHAKEVPSHEQQAIVKCIPDHSSEDREKAAIVIQTAVREFLTKRKHTKEVPSCHEKQVECQAIVKHIPEYSPEDRERAAIIIQTAVRGFLTRRRYLRERAIIGMERPIALGADSQLPIYDRTVLGLRELLDNTFKIRYIAACKLAQFAWFSSRCAEYIVLNNGIPIIVDSMNNVNRGFGTEDMLYHLGSILGVLVKSRSPTVRSEVRKQAAVIVDTVFHHMYAHHKSERLLPNLADTILGLFELHVSAEPFKKVTFQVRKIWEWCCKLPRDDCRYQVMCQVVRALESYK</sequence>
<evidence type="ECO:0000256" key="1">
    <source>
        <dbReference type="ARBA" id="ARBA00004496"/>
    </source>
</evidence>
<dbReference type="AlphaFoldDB" id="A0AA39HTR6"/>
<dbReference type="SUPFAM" id="SSF52540">
    <property type="entry name" value="P-loop containing nucleoside triphosphate hydrolases"/>
    <property type="match status" value="1"/>
</dbReference>
<dbReference type="GO" id="GO:0007051">
    <property type="term" value="P:spindle organization"/>
    <property type="evidence" value="ECO:0007669"/>
    <property type="project" value="TreeGrafter"/>
</dbReference>
<evidence type="ECO:0000256" key="4">
    <source>
        <dbReference type="ARBA" id="ARBA00022860"/>
    </source>
</evidence>
<evidence type="ECO:0008006" key="8">
    <source>
        <dbReference type="Google" id="ProtNLM"/>
    </source>
</evidence>
<dbReference type="InterPro" id="IPR027417">
    <property type="entry name" value="P-loop_NTPase"/>
</dbReference>
<feature type="region of interest" description="Disordered" evidence="5">
    <location>
        <begin position="47"/>
        <end position="71"/>
    </location>
</feature>
<protein>
    <recommendedName>
        <fullName evidence="8">Calponin-homology (CH) domain-containing protein</fullName>
    </recommendedName>
</protein>
<dbReference type="PANTHER" id="PTHR22706:SF1">
    <property type="entry name" value="ASSEMBLY FACTOR FOR SPINDLE MICROTUBULES"/>
    <property type="match status" value="1"/>
</dbReference>
<dbReference type="InterPro" id="IPR036872">
    <property type="entry name" value="CH_dom_sf"/>
</dbReference>
<dbReference type="Gene3D" id="1.20.5.190">
    <property type="match status" value="3"/>
</dbReference>
<proteinExistence type="predicted"/>
<evidence type="ECO:0000313" key="7">
    <source>
        <dbReference type="Proteomes" id="UP001175271"/>
    </source>
</evidence>
<keyword evidence="2" id="KW-0963">Cytoplasm</keyword>
<name>A0AA39HTR6_9BILA</name>